<evidence type="ECO:0000313" key="2">
    <source>
        <dbReference type="EMBL" id="CAA7029805.1"/>
    </source>
</evidence>
<accession>A0A6D2IQA9</accession>
<dbReference type="PANTHER" id="PTHR31111">
    <property type="entry name" value="BNAA05G37150D PROTEIN-RELATED"/>
    <property type="match status" value="1"/>
</dbReference>
<evidence type="ECO:0000313" key="3">
    <source>
        <dbReference type="Proteomes" id="UP000467841"/>
    </source>
</evidence>
<dbReference type="AlphaFoldDB" id="A0A6D2IQA9"/>
<dbReference type="EMBL" id="CACVBM020001085">
    <property type="protein sequence ID" value="CAA7029805.1"/>
    <property type="molecule type" value="Genomic_DNA"/>
</dbReference>
<sequence length="379" mass="43170">MVVRRRIVDRFGEVFGGAAAEDRVSDVAVHSYTDIVVNFVSQLTSFDVSSVCTNVLLFACEDYSELFFFSSSQLHNPDVNLSPVAAKYHMNLPFGRVTHVRGLVCVTDKQILEARKETVRVIFNPSTRESLILPKVKTRNVTAVMITSLGYDPIDKKFKVLLSTTAEGFRKEMFEEHHQVLTLGTGTWRTIECCIPHCRVFQEICINGVIYYLAITSSGETGIHMIVCFDVRSEKFVFIKTTETSFSTSLYCGTLTNYNGKLGILFSQGRGHVCGKSRSIELWVLENSEKQEWSEHIYVLPALWENIVGNAYLDFVGVTRGNEIVMSAYYPTFPFYVFYYNIERKTVVRVEVQGMEKFKENRVHIFLDHVEDVKLMGVV</sequence>
<dbReference type="OrthoDB" id="687122at2759"/>
<comment type="caution">
    <text evidence="2">The sequence shown here is derived from an EMBL/GenBank/DDBJ whole genome shotgun (WGS) entry which is preliminary data.</text>
</comment>
<feature type="domain" description="F-box associated beta-propeller type 3" evidence="1">
    <location>
        <begin position="56"/>
        <end position="370"/>
    </location>
</feature>
<keyword evidence="3" id="KW-1185">Reference proteome</keyword>
<name>A0A6D2IQA9_9BRAS</name>
<dbReference type="Proteomes" id="UP000467841">
    <property type="component" value="Unassembled WGS sequence"/>
</dbReference>
<proteinExistence type="predicted"/>
<dbReference type="InterPro" id="IPR017451">
    <property type="entry name" value="F-box-assoc_interact_dom"/>
</dbReference>
<evidence type="ECO:0000259" key="1">
    <source>
        <dbReference type="Pfam" id="PF08268"/>
    </source>
</evidence>
<dbReference type="NCBIfam" id="TIGR01640">
    <property type="entry name" value="F_box_assoc_1"/>
    <property type="match status" value="1"/>
</dbReference>
<reference evidence="2" key="1">
    <citation type="submission" date="2020-01" db="EMBL/GenBank/DDBJ databases">
        <authorList>
            <person name="Mishra B."/>
        </authorList>
    </citation>
    <scope>NUCLEOTIDE SEQUENCE [LARGE SCALE GENOMIC DNA]</scope>
</reference>
<dbReference type="PANTHER" id="PTHR31111:SF58">
    <property type="entry name" value="F-BOX DOMAIN-CONTAINING PROTEIN"/>
    <property type="match status" value="1"/>
</dbReference>
<organism evidence="2 3">
    <name type="scientific">Microthlaspi erraticum</name>
    <dbReference type="NCBI Taxonomy" id="1685480"/>
    <lineage>
        <taxon>Eukaryota</taxon>
        <taxon>Viridiplantae</taxon>
        <taxon>Streptophyta</taxon>
        <taxon>Embryophyta</taxon>
        <taxon>Tracheophyta</taxon>
        <taxon>Spermatophyta</taxon>
        <taxon>Magnoliopsida</taxon>
        <taxon>eudicotyledons</taxon>
        <taxon>Gunneridae</taxon>
        <taxon>Pentapetalae</taxon>
        <taxon>rosids</taxon>
        <taxon>malvids</taxon>
        <taxon>Brassicales</taxon>
        <taxon>Brassicaceae</taxon>
        <taxon>Coluteocarpeae</taxon>
        <taxon>Microthlaspi</taxon>
    </lineage>
</organism>
<dbReference type="Pfam" id="PF08268">
    <property type="entry name" value="FBA_3"/>
    <property type="match status" value="1"/>
</dbReference>
<gene>
    <name evidence="2" type="ORF">MERR_LOCUS17040</name>
</gene>
<protein>
    <recommendedName>
        <fullName evidence="1">F-box associated beta-propeller type 3 domain-containing protein</fullName>
    </recommendedName>
</protein>
<dbReference type="InterPro" id="IPR013187">
    <property type="entry name" value="F-box-assoc_dom_typ3"/>
</dbReference>